<organism evidence="1 2">
    <name type="scientific">Geodermatophilus telluris</name>
    <dbReference type="NCBI Taxonomy" id="1190417"/>
    <lineage>
        <taxon>Bacteria</taxon>
        <taxon>Bacillati</taxon>
        <taxon>Actinomycetota</taxon>
        <taxon>Actinomycetes</taxon>
        <taxon>Geodermatophilales</taxon>
        <taxon>Geodermatophilaceae</taxon>
        <taxon>Geodermatophilus</taxon>
    </lineage>
</organism>
<accession>A0A1G6PG46</accession>
<reference evidence="2" key="1">
    <citation type="submission" date="2016-10" db="EMBL/GenBank/DDBJ databases">
        <authorList>
            <person name="Varghese N."/>
            <person name="Submissions S."/>
        </authorList>
    </citation>
    <scope>NUCLEOTIDE SEQUENCE [LARGE SCALE GENOMIC DNA]</scope>
    <source>
        <strain evidence="2">DSM 45421</strain>
    </source>
</reference>
<protein>
    <submittedName>
        <fullName evidence="1">Uncharacterized protein</fullName>
    </submittedName>
</protein>
<proteinExistence type="predicted"/>
<dbReference type="Proteomes" id="UP000199416">
    <property type="component" value="Unassembled WGS sequence"/>
</dbReference>
<evidence type="ECO:0000313" key="1">
    <source>
        <dbReference type="EMBL" id="SDC78998.1"/>
    </source>
</evidence>
<sequence length="82" mass="7770">MTAVVLLAMVAALLLLAFGLQRSRAGAGRRPAVPGRRSSRAHDVGHLVSGTYVAGTADSGGWGGGGFDGGGGGGCDGGGGGC</sequence>
<evidence type="ECO:0000313" key="2">
    <source>
        <dbReference type="Proteomes" id="UP000199416"/>
    </source>
</evidence>
<dbReference type="RefSeq" id="WP_139173623.1">
    <property type="nucleotide sequence ID" value="NZ_FMZF01000003.1"/>
</dbReference>
<keyword evidence="2" id="KW-1185">Reference proteome</keyword>
<name>A0A1G6PG46_9ACTN</name>
<dbReference type="AlphaFoldDB" id="A0A1G6PG46"/>
<gene>
    <name evidence="1" type="ORF">SAMN05660690_2561</name>
</gene>
<dbReference type="EMBL" id="FMZF01000003">
    <property type="protein sequence ID" value="SDC78998.1"/>
    <property type="molecule type" value="Genomic_DNA"/>
</dbReference>